<evidence type="ECO:0000259" key="20">
    <source>
        <dbReference type="PROSITE" id="PS51190"/>
    </source>
</evidence>
<evidence type="ECO:0000256" key="9">
    <source>
        <dbReference type="ARBA" id="ARBA00022763"/>
    </source>
</evidence>
<keyword evidence="9 16" id="KW-0227">DNA damage</keyword>
<comment type="catalytic activity">
    <reaction evidence="14 16">
        <text>L-threonyl-[protein] + ATP = O-phospho-L-threonyl-[protein] + ADP + H(+)</text>
        <dbReference type="Rhea" id="RHEA:46608"/>
        <dbReference type="Rhea" id="RHEA-COMP:11060"/>
        <dbReference type="Rhea" id="RHEA-COMP:11605"/>
        <dbReference type="ChEBI" id="CHEBI:15378"/>
        <dbReference type="ChEBI" id="CHEBI:30013"/>
        <dbReference type="ChEBI" id="CHEBI:30616"/>
        <dbReference type="ChEBI" id="CHEBI:61977"/>
        <dbReference type="ChEBI" id="CHEBI:456216"/>
        <dbReference type="EC" id="2.7.11.1"/>
    </reaction>
</comment>
<dbReference type="InterPro" id="IPR014009">
    <property type="entry name" value="PIK_FAT"/>
</dbReference>
<dbReference type="SMART" id="SM00146">
    <property type="entry name" value="PI3Kc"/>
    <property type="match status" value="1"/>
</dbReference>
<dbReference type="EMBL" id="LNZH02000175">
    <property type="protein sequence ID" value="OCB88617.1"/>
    <property type="molecule type" value="Genomic_DNA"/>
</dbReference>
<keyword evidence="6 16" id="KW-0723">Serine/threonine-protein kinase</keyword>
<keyword evidence="16" id="KW-0156">Chromatin regulator</keyword>
<evidence type="ECO:0000256" key="11">
    <source>
        <dbReference type="ARBA" id="ARBA00022840"/>
    </source>
</evidence>
<dbReference type="EC" id="2.7.11.1" evidence="4 16"/>
<evidence type="ECO:0000256" key="4">
    <source>
        <dbReference type="ARBA" id="ARBA00012513"/>
    </source>
</evidence>
<comment type="catalytic activity">
    <reaction evidence="15">
        <text>L-seryl-[protein] + ATP = O-phospho-L-seryl-[protein] + ADP + H(+)</text>
        <dbReference type="Rhea" id="RHEA:17989"/>
        <dbReference type="Rhea" id="RHEA-COMP:9863"/>
        <dbReference type="Rhea" id="RHEA-COMP:11604"/>
        <dbReference type="ChEBI" id="CHEBI:15378"/>
        <dbReference type="ChEBI" id="CHEBI:29999"/>
        <dbReference type="ChEBI" id="CHEBI:30616"/>
        <dbReference type="ChEBI" id="CHEBI:83421"/>
        <dbReference type="ChEBI" id="CHEBI:456216"/>
        <dbReference type="EC" id="2.7.11.1"/>
    </reaction>
</comment>
<dbReference type="InterPro" id="IPR038980">
    <property type="entry name" value="ATM_plant"/>
</dbReference>
<dbReference type="InterPro" id="IPR056802">
    <property type="entry name" value="ATR-like_M-HEAT"/>
</dbReference>
<dbReference type="InterPro" id="IPR003152">
    <property type="entry name" value="FATC_dom"/>
</dbReference>
<dbReference type="GO" id="GO:0000781">
    <property type="term" value="C:chromosome, telomeric region"/>
    <property type="evidence" value="ECO:0007669"/>
    <property type="project" value="UniProtKB-SubCell"/>
</dbReference>
<dbReference type="InterPro" id="IPR016024">
    <property type="entry name" value="ARM-type_fold"/>
</dbReference>
<dbReference type="PANTHER" id="PTHR37079:SF4">
    <property type="entry name" value="SERINE_THREONINE-PROTEIN KINASE ATM"/>
    <property type="match status" value="1"/>
</dbReference>
<keyword evidence="16" id="KW-0779">Telomere</keyword>
<dbReference type="InterPro" id="IPR036940">
    <property type="entry name" value="PI3/4_kinase_cat_sf"/>
</dbReference>
<dbReference type="InterPro" id="IPR021668">
    <property type="entry name" value="TAN"/>
</dbReference>
<keyword evidence="8 16" id="KW-0547">Nucleotide-binding</keyword>
<dbReference type="Proteomes" id="UP000757232">
    <property type="component" value="Unassembled WGS sequence"/>
</dbReference>
<dbReference type="PROSITE" id="PS51190">
    <property type="entry name" value="FATC"/>
    <property type="match status" value="1"/>
</dbReference>
<dbReference type="Gene3D" id="1.10.1070.11">
    <property type="entry name" value="Phosphatidylinositol 3-/4-kinase, catalytic domain"/>
    <property type="match status" value="1"/>
</dbReference>
<dbReference type="PROSITE" id="PS51189">
    <property type="entry name" value="FAT"/>
    <property type="match status" value="1"/>
</dbReference>
<proteinExistence type="inferred from homology"/>
<evidence type="ECO:0000256" key="7">
    <source>
        <dbReference type="ARBA" id="ARBA00022679"/>
    </source>
</evidence>
<dbReference type="GO" id="GO:0004674">
    <property type="term" value="F:protein serine/threonine kinase activity"/>
    <property type="evidence" value="ECO:0007669"/>
    <property type="project" value="UniProtKB-KW"/>
</dbReference>
<evidence type="ECO:0000256" key="10">
    <source>
        <dbReference type="ARBA" id="ARBA00022777"/>
    </source>
</evidence>
<comment type="subunit">
    <text evidence="3">Associates with DNA double-strand breaks.</text>
</comment>
<evidence type="ECO:0000256" key="6">
    <source>
        <dbReference type="ARBA" id="ARBA00022527"/>
    </source>
</evidence>
<dbReference type="InterPro" id="IPR011009">
    <property type="entry name" value="Kinase-like_dom_sf"/>
</dbReference>
<protein>
    <recommendedName>
        <fullName evidence="5 16">Serine/threonine-protein kinase Tel1</fullName>
        <ecNumber evidence="4 16">2.7.11.1</ecNumber>
    </recommendedName>
</protein>
<evidence type="ECO:0000256" key="14">
    <source>
        <dbReference type="ARBA" id="ARBA00047899"/>
    </source>
</evidence>
<dbReference type="GO" id="GO:0035556">
    <property type="term" value="P:intracellular signal transduction"/>
    <property type="evidence" value="ECO:0007669"/>
    <property type="project" value="UniProtKB-ARBA"/>
</dbReference>
<dbReference type="Pfam" id="PF25030">
    <property type="entry name" value="M-HEAT_ATR"/>
    <property type="match status" value="1"/>
</dbReference>
<sequence length="2964" mass="334124">MSTPTLRTVLENIKSDKATLRQQGLASLRETFSRDSAVDNFDSKGKGTGKEWLVVFQALFTNVVTELRATLKKGTGSTAAAERRLKDAAATVRWLTERSVTKWPSKVARPLVKHLLQAMKNGGQLVAPVALDYVKALRVAFSHPSHRDNLMTDFEKWLPVLSFAFAVVLEDDLDTTLEDEPEVTSEAEVSLALSEDDGTPARKRRKMASQAVGRSNRPSAPRTASPEQIEFVALIATLLRSPRCRLLAPDHKYLASAVLNRLARFFRLYPVETSAHLDAISAVQATLDSVALNARGEVIKFGTAMWDNLLQLWSSKSRPMKEGVLMVLKTLFPYVAHADHHRFDRAEGFGRLLKHLQADHASRWGFEELNLDSLRMEITHDIHEPFVAHTFRYGFNFSAGQVASWVTLELTADVIKELYLLTESAHSAAENSRTRLESPIKLLLQAIQQPKSARGQVYALQSLAFIAERHWPMLYREIRLEIIDCLLHMITSDEPSVQSWTFCCLAAIAHADTSSCCLPEDSMASRWDAIWSHSMRRTNALIICRSTCHTAHVLLVCAKVPMTRVLAEIETMAQDINVQGPAAPHDSVCAFLGRCVRIASQDTRLHRMHLDDKVLSWLIENWNVSSGVSRSASGVKNLRLEQHTVQDTLNLLESACGISRASQLFCPISLPQHAIVDMMQSQMDTAVIQEFLLNARFPDERTTSQLLPSQSLKIGSTENKGDLSQPDARVRKASAFFLKMLESIIPVLEESSDAALRPPAENVRRTLDFAVLAVCFESSLVLNGIANNRRSLLAACKLIGLLAPHLVDLGWSLEELFTLLSSFSPLSQEYLGVQDALSLVLRSMRQILRTFVSEESRASDRHLTPVVDDDRDGFGPIRTANTPLVEGGRNKDDFNDMKRIVQICIDSLALAPVLRSDGQVVKDRSLVELICSCTDVEKFGIILEPFLWHVRNGNIRLSPSNVDALLTYIEEPLQSYNYKCSDSFHIVVIRLLDATASGWLQNSFPEEIAAKVQAVIGWLAESLKKDRLCSWQTRDMLARFWNHYLELDHLQDFVMHPSDLEVALNDEMLPDNLLPSMTRDEDIRVRFTVALSCARLFSTDYIRSKDPMEVYTTIREQLCIVLDNYEHMLTRFICLGNVLIASSAVRRGPYWHLLETCLHTPLYIKHIESVLRAAANKMGLAHFADLFESYASQIAYSVGMSDKDFFILPPHLLGYRDREECVEATFAPFSPTNLLAELQGEDDIVHGHGPFARHCELLKKTPIDGLLRCFADIIGYQIVFWIDDNQNSSLDQPDAGINIDVSGLFDCLEAKFVSLGSADYLRQQIAQNVDGIVCSILRTNGDLDCHREGLIVKTFENFRKPERCVRAFRALMQFRGHGEFEVHVPNVPSLSASVVLAGLDWLCDQVETANSVASTYHVMQYFFATIAQCPLINEQLRLLISLCMWISLAYSHFKNTTLLRVLMNGSIMLLAQPDLATIAQGMLDWAFIHLRETQRDTPHVVEILIRICSIAREFSLSEDDAVRKLGSRLQRWIENQIISLAEIEILRKRISVALAAWPGVLNDPLLSIRGSLSFEELSTILDDPYLSYHKFKIVRRLSELSSSASYDKDQFARQVFWRLKDSIPTADLVPEEVDAFTSLLVANSGHIRNQAVDQTYGRSIATRQLKLSTQKNAVSVKRPIVQALLDLLTDYSAQNVRVAYRTLRLLAGNEPLDAMEYGSWPAEYRGDISCLDFCPVKENKDVSRDLSEINQPSFLESASNFSPWISVITTFLAEVLSRGDRFYAHLSDILGGNTDFAAQMFPVLVHTLLLSDEGENARVVLSEYLTRLLAQSDIDDRCHRSVINLILHLRHFDPGDTDDELAYNRWLDIDFMLLSRSAIKCGAYTTALLFLELAAEYRQASEADDKLSEQILFDIYSHIDEPDGFYGIKTLDLQDFLIRRFHHEKQWDKAFQFHGAGFEAGEGGPRSHNGIVESLHSFGFNKLAMSVMQSMQSSSRSGDIEYQLGWRTETWDLPDPVLKEVPGATLYVALRAIHRERDTNVIDDIILRSLSDELHRLRGLGIENLAGIRQVTQNLMCLAQIRRWRDSTFQNNLHSSTVTVDDIASSDFCSLRQDFDFSDLESIVAMRISLLHSARQKEQKEQIGDLQSDLTRALFQAERHCLLQLSEAARYANQTQVALNSIMSALHVDEAPGFEVQQEFANVLWLQHERKFAVDCLKSEVQRRRQDLSQGDDTRKVQDALALAKLGEWTAEACLEKPAFIHSQYFLPAIDLLVGGKRENLSLGDVRADVFYKCALFAEQQYQALISSEEIKRLQVYRERKTQEIAERKQEIQRAQTKKQAQELIGHQRKAEALFAQDIAQLKEFIGARDSYLRQAVEMLSLCLQASDSFDIDAVIRLCSLWFANFKNDVAIVQGTVNRVPSRKFVFLAHQLSARLSVVDAPNANQNVLQSLLLQMCSEHPFHSLYQVYSLQSSHSEAMSSRRRSSGVILDGSQADRAEAAFGIFERLLGAPDSSSRARGVKHLCNAYLEWAKYPIKNDPVITDRKNRKSDKLLIPRNLSILRIKDLRVPVTTANTPLDPTMRYDNCVWIHGYQDSFDVAGGINLPKICYCIGSDGNKYKQLFKGEGNDDLRQDAVMEQVFELCNQVLNRDQQTRKRELSIRSYKVIPLASQAGLLEFVGNTRPLQFLVAAHERYNKTDLTSKECHQRLDQRRTEAQRTLDGAAFKKALVEEFTQIRRCFRPVMRHFFSEQRKEPQAWFEMRLKYSRSVAVSSIVGHILGLGDRHLSNILIDTVTGEVVHIDLGIAFEQGKLLPIPERVPFRLTADIVDGFGMSGTDGVFRRCAEETLRVLRDGSGVIKTVLEVFKYDPLHSWTMSAMKVRKAQAGTNASNNNQNDNDKFGLGTGIGIDLNSGVEDESADRALSSVAKKLDKSLSVEYTVNELIAEATDVANLALMFVGWSPHC</sequence>
<evidence type="ECO:0000256" key="17">
    <source>
        <dbReference type="SAM" id="MobiDB-lite"/>
    </source>
</evidence>
<keyword evidence="22" id="KW-1185">Reference proteome</keyword>
<evidence type="ECO:0000313" key="22">
    <source>
        <dbReference type="Proteomes" id="UP000757232"/>
    </source>
</evidence>
<dbReference type="SUPFAM" id="SSF48371">
    <property type="entry name" value="ARM repeat"/>
    <property type="match status" value="1"/>
</dbReference>
<dbReference type="SMART" id="SM01343">
    <property type="entry name" value="FATC"/>
    <property type="match status" value="1"/>
</dbReference>
<dbReference type="SMART" id="SM01342">
    <property type="entry name" value="TAN"/>
    <property type="match status" value="1"/>
</dbReference>
<dbReference type="CDD" id="cd05171">
    <property type="entry name" value="PIKKc_ATM"/>
    <property type="match status" value="1"/>
</dbReference>
<evidence type="ECO:0000256" key="15">
    <source>
        <dbReference type="ARBA" id="ARBA00048679"/>
    </source>
</evidence>
<evidence type="ECO:0000256" key="12">
    <source>
        <dbReference type="ARBA" id="ARBA00023242"/>
    </source>
</evidence>
<dbReference type="OrthoDB" id="381190at2759"/>
<dbReference type="InterPro" id="IPR000403">
    <property type="entry name" value="PI3/4_kinase_cat_dom"/>
</dbReference>
<keyword evidence="12 16" id="KW-0539">Nucleus</keyword>
<organism evidence="21 22">
    <name type="scientific">Sanghuangporus baumii</name>
    <name type="common">Phellinus baumii</name>
    <dbReference type="NCBI Taxonomy" id="108892"/>
    <lineage>
        <taxon>Eukaryota</taxon>
        <taxon>Fungi</taxon>
        <taxon>Dikarya</taxon>
        <taxon>Basidiomycota</taxon>
        <taxon>Agaricomycotina</taxon>
        <taxon>Agaricomycetes</taxon>
        <taxon>Hymenochaetales</taxon>
        <taxon>Hymenochaetaceae</taxon>
        <taxon>Sanghuangporus</taxon>
    </lineage>
</organism>
<dbReference type="Pfam" id="PF11640">
    <property type="entry name" value="TAN"/>
    <property type="match status" value="1"/>
</dbReference>
<comment type="function">
    <text evidence="13 16">Serine/threonine protein kinase which activates checkpoint signaling upon genotoxic stresses such as ionizing radiation (IR), ultraviolet light (UV), or DNA replication stalling, thereby acting as a DNA damage sensor. Recognizes the substrate consensus sequence [ST]-Q. Phosphorylates histone H2A to form H2AS128ph (gamma-H2A) at sites of DNA damage, involved in the regulation of DNA damage response mechanism. Required for the control of telomere length and genome stability.</text>
</comment>
<accession>A0A9Q5HYZ8</accession>
<keyword evidence="7 16" id="KW-0808">Transferase</keyword>
<keyword evidence="16" id="KW-0158">Chromosome</keyword>
<dbReference type="Gene3D" id="3.30.1010.10">
    <property type="entry name" value="Phosphatidylinositol 3-kinase Catalytic Subunit, Chain A, domain 4"/>
    <property type="match status" value="1"/>
</dbReference>
<dbReference type="GO" id="GO:0005634">
    <property type="term" value="C:nucleus"/>
    <property type="evidence" value="ECO:0007669"/>
    <property type="project" value="UniProtKB-SubCell"/>
</dbReference>
<evidence type="ECO:0000256" key="8">
    <source>
        <dbReference type="ARBA" id="ARBA00022741"/>
    </source>
</evidence>
<dbReference type="GO" id="GO:0006325">
    <property type="term" value="P:chromatin organization"/>
    <property type="evidence" value="ECO:0007669"/>
    <property type="project" value="UniProtKB-KW"/>
</dbReference>
<evidence type="ECO:0000259" key="18">
    <source>
        <dbReference type="PROSITE" id="PS50290"/>
    </source>
</evidence>
<evidence type="ECO:0000256" key="2">
    <source>
        <dbReference type="ARBA" id="ARBA00010769"/>
    </source>
</evidence>
<dbReference type="Pfam" id="PF00454">
    <property type="entry name" value="PI3_PI4_kinase"/>
    <property type="match status" value="1"/>
</dbReference>
<dbReference type="GO" id="GO:0005524">
    <property type="term" value="F:ATP binding"/>
    <property type="evidence" value="ECO:0007669"/>
    <property type="project" value="UniProtKB-KW"/>
</dbReference>
<comment type="subcellular location">
    <subcellularLocation>
        <location evidence="16">Chromosome</location>
        <location evidence="16">Telomere</location>
    </subcellularLocation>
    <subcellularLocation>
        <location evidence="1 16">Nucleus</location>
    </subcellularLocation>
</comment>
<keyword evidence="11 16" id="KW-0067">ATP-binding</keyword>
<evidence type="ECO:0000313" key="21">
    <source>
        <dbReference type="EMBL" id="OCB88617.1"/>
    </source>
</evidence>
<comment type="similarity">
    <text evidence="2 16">Belongs to the PI3/PI4-kinase family. ATM subfamily.</text>
</comment>
<keyword evidence="10 16" id="KW-0418">Kinase</keyword>
<dbReference type="InterPro" id="IPR044107">
    <property type="entry name" value="PIKKc_ATM"/>
</dbReference>
<dbReference type="PANTHER" id="PTHR37079">
    <property type="entry name" value="SERINE/THREONINE-PROTEIN KINASE ATM"/>
    <property type="match status" value="1"/>
</dbReference>
<dbReference type="InterPro" id="IPR018936">
    <property type="entry name" value="PI3/4_kinase_CS"/>
</dbReference>
<dbReference type="GO" id="GO:0006281">
    <property type="term" value="P:DNA repair"/>
    <property type="evidence" value="ECO:0007669"/>
    <property type="project" value="InterPro"/>
</dbReference>
<feature type="domain" description="FATC" evidence="20">
    <location>
        <begin position="2932"/>
        <end position="2964"/>
    </location>
</feature>
<evidence type="ECO:0000256" key="3">
    <source>
        <dbReference type="ARBA" id="ARBA00011370"/>
    </source>
</evidence>
<name>A0A9Q5HYZ8_SANBA</name>
<evidence type="ECO:0000256" key="5">
    <source>
        <dbReference type="ARBA" id="ARBA00014619"/>
    </source>
</evidence>
<evidence type="ECO:0000259" key="19">
    <source>
        <dbReference type="PROSITE" id="PS51189"/>
    </source>
</evidence>
<dbReference type="PROSITE" id="PS00916">
    <property type="entry name" value="PI3_4_KINASE_2"/>
    <property type="match status" value="1"/>
</dbReference>
<feature type="region of interest" description="Disordered" evidence="17">
    <location>
        <begin position="178"/>
        <end position="224"/>
    </location>
</feature>
<gene>
    <name evidence="21" type="ORF">A7U60_g4215</name>
</gene>
<dbReference type="PROSITE" id="PS50290">
    <property type="entry name" value="PI3_4_KINASE_3"/>
    <property type="match status" value="1"/>
</dbReference>
<comment type="caution">
    <text evidence="21">The sequence shown here is derived from an EMBL/GenBank/DDBJ whole genome shotgun (WGS) entry which is preliminary data.</text>
</comment>
<feature type="domain" description="FAT" evidence="19">
    <location>
        <begin position="1873"/>
        <end position="2474"/>
    </location>
</feature>
<reference evidence="21" key="1">
    <citation type="submission" date="2016-06" db="EMBL/GenBank/DDBJ databases">
        <title>Draft Genome sequence of the fungus Inonotus baumii.</title>
        <authorList>
            <person name="Zhu H."/>
            <person name="Lin W."/>
        </authorList>
    </citation>
    <scope>NUCLEOTIDE SEQUENCE</scope>
    <source>
        <strain evidence="21">821</strain>
    </source>
</reference>
<feature type="domain" description="PI3K/PI4K catalytic" evidence="18">
    <location>
        <begin position="2593"/>
        <end position="2912"/>
    </location>
</feature>
<evidence type="ECO:0000256" key="1">
    <source>
        <dbReference type="ARBA" id="ARBA00004123"/>
    </source>
</evidence>
<dbReference type="SUPFAM" id="SSF56112">
    <property type="entry name" value="Protein kinase-like (PK-like)"/>
    <property type="match status" value="1"/>
</dbReference>
<evidence type="ECO:0000256" key="16">
    <source>
        <dbReference type="RuleBase" id="RU365027"/>
    </source>
</evidence>
<evidence type="ECO:0000256" key="13">
    <source>
        <dbReference type="ARBA" id="ARBA00025079"/>
    </source>
</evidence>
<dbReference type="Pfam" id="PF02260">
    <property type="entry name" value="FATC"/>
    <property type="match status" value="1"/>
</dbReference>